<dbReference type="Proteomes" id="UP000326565">
    <property type="component" value="Unassembled WGS sequence"/>
</dbReference>
<organism evidence="2 3">
    <name type="scientific">Aspergillus leporis</name>
    <dbReference type="NCBI Taxonomy" id="41062"/>
    <lineage>
        <taxon>Eukaryota</taxon>
        <taxon>Fungi</taxon>
        <taxon>Dikarya</taxon>
        <taxon>Ascomycota</taxon>
        <taxon>Pezizomycotina</taxon>
        <taxon>Eurotiomycetes</taxon>
        <taxon>Eurotiomycetidae</taxon>
        <taxon>Eurotiales</taxon>
        <taxon>Aspergillaceae</taxon>
        <taxon>Aspergillus</taxon>
        <taxon>Aspergillus subgen. Circumdati</taxon>
    </lineage>
</organism>
<protein>
    <recommendedName>
        <fullName evidence="4">Secreted protein</fullName>
    </recommendedName>
</protein>
<dbReference type="AlphaFoldDB" id="A0A5N5WNX7"/>
<feature type="chain" id="PRO_5024878730" description="Secreted protein" evidence="1">
    <location>
        <begin position="23"/>
        <end position="76"/>
    </location>
</feature>
<evidence type="ECO:0000256" key="1">
    <source>
        <dbReference type="SAM" id="SignalP"/>
    </source>
</evidence>
<keyword evidence="1" id="KW-0732">Signal</keyword>
<accession>A0A5N5WNX7</accession>
<sequence length="76" mass="8516">MSRYCGKLFYVNLLIITLLATGKRTAIDRKSLEANFYSADTAFVSFAFREIPDVSICPKPSVTPTHQTGRRKSVCL</sequence>
<dbReference type="EMBL" id="ML732309">
    <property type="protein sequence ID" value="KAB8070248.1"/>
    <property type="molecule type" value="Genomic_DNA"/>
</dbReference>
<feature type="signal peptide" evidence="1">
    <location>
        <begin position="1"/>
        <end position="22"/>
    </location>
</feature>
<evidence type="ECO:0008006" key="4">
    <source>
        <dbReference type="Google" id="ProtNLM"/>
    </source>
</evidence>
<name>A0A5N5WNX7_9EURO</name>
<evidence type="ECO:0000313" key="2">
    <source>
        <dbReference type="EMBL" id="KAB8070248.1"/>
    </source>
</evidence>
<evidence type="ECO:0000313" key="3">
    <source>
        <dbReference type="Proteomes" id="UP000326565"/>
    </source>
</evidence>
<reference evidence="2 3" key="1">
    <citation type="submission" date="2019-04" db="EMBL/GenBank/DDBJ databases">
        <title>Friends and foes A comparative genomics study of 23 Aspergillus species from section Flavi.</title>
        <authorList>
            <consortium name="DOE Joint Genome Institute"/>
            <person name="Kjaerbolling I."/>
            <person name="Vesth T."/>
            <person name="Frisvad J.C."/>
            <person name="Nybo J.L."/>
            <person name="Theobald S."/>
            <person name="Kildgaard S."/>
            <person name="Isbrandt T."/>
            <person name="Kuo A."/>
            <person name="Sato A."/>
            <person name="Lyhne E.K."/>
            <person name="Kogle M.E."/>
            <person name="Wiebenga A."/>
            <person name="Kun R.S."/>
            <person name="Lubbers R.J."/>
            <person name="Makela M.R."/>
            <person name="Barry K."/>
            <person name="Chovatia M."/>
            <person name="Clum A."/>
            <person name="Daum C."/>
            <person name="Haridas S."/>
            <person name="He G."/>
            <person name="LaButti K."/>
            <person name="Lipzen A."/>
            <person name="Mondo S."/>
            <person name="Riley R."/>
            <person name="Salamov A."/>
            <person name="Simmons B.A."/>
            <person name="Magnuson J.K."/>
            <person name="Henrissat B."/>
            <person name="Mortensen U.H."/>
            <person name="Larsen T.O."/>
            <person name="Devries R.P."/>
            <person name="Grigoriev I.V."/>
            <person name="Machida M."/>
            <person name="Baker S.E."/>
            <person name="Andersen M.R."/>
        </authorList>
    </citation>
    <scope>NUCLEOTIDE SEQUENCE [LARGE SCALE GENOMIC DNA]</scope>
    <source>
        <strain evidence="2 3">CBS 151.66</strain>
    </source>
</reference>
<proteinExistence type="predicted"/>
<keyword evidence="3" id="KW-1185">Reference proteome</keyword>
<gene>
    <name evidence="2" type="ORF">BDV29DRAFT_181205</name>
</gene>